<proteinExistence type="predicted"/>
<reference evidence="1" key="2">
    <citation type="submission" date="2021-12" db="EMBL/GenBank/DDBJ databases">
        <title>Resequencing data analysis of finger millet.</title>
        <authorList>
            <person name="Hatakeyama M."/>
            <person name="Aluri S."/>
            <person name="Balachadran M.T."/>
            <person name="Sivarajan S.R."/>
            <person name="Poveda L."/>
            <person name="Shimizu-Inatsugi R."/>
            <person name="Schlapbach R."/>
            <person name="Sreeman S.M."/>
            <person name="Shimizu K.K."/>
        </authorList>
    </citation>
    <scope>NUCLEOTIDE SEQUENCE</scope>
</reference>
<evidence type="ECO:0008006" key="3">
    <source>
        <dbReference type="Google" id="ProtNLM"/>
    </source>
</evidence>
<dbReference type="Proteomes" id="UP001054889">
    <property type="component" value="Unassembled WGS sequence"/>
</dbReference>
<name>A0AAV5FXT8_ELECO</name>
<organism evidence="1 2">
    <name type="scientific">Eleusine coracana subsp. coracana</name>
    <dbReference type="NCBI Taxonomy" id="191504"/>
    <lineage>
        <taxon>Eukaryota</taxon>
        <taxon>Viridiplantae</taxon>
        <taxon>Streptophyta</taxon>
        <taxon>Embryophyta</taxon>
        <taxon>Tracheophyta</taxon>
        <taxon>Spermatophyta</taxon>
        <taxon>Magnoliopsida</taxon>
        <taxon>Liliopsida</taxon>
        <taxon>Poales</taxon>
        <taxon>Poaceae</taxon>
        <taxon>PACMAD clade</taxon>
        <taxon>Chloridoideae</taxon>
        <taxon>Cynodonteae</taxon>
        <taxon>Eleusininae</taxon>
        <taxon>Eleusine</taxon>
    </lineage>
</organism>
<dbReference type="AlphaFoldDB" id="A0AAV5FXT8"/>
<dbReference type="Gene3D" id="1.20.1280.50">
    <property type="match status" value="1"/>
</dbReference>
<protein>
    <recommendedName>
        <fullName evidence="3">F-box domain-containing protein</fullName>
    </recommendedName>
</protein>
<dbReference type="EMBL" id="BQKI01000139">
    <property type="protein sequence ID" value="GJN40513.1"/>
    <property type="molecule type" value="Genomic_DNA"/>
</dbReference>
<sequence>MADWAGLRLDLVVRILEHLPCRAHRAAFGFVCRRWRVIRDQHPPPPQLPWLFLPSAATEAPVFFCFLCDNNHPAFLPDDVRTARCCGSHRGGWLVLRLQQQQGGDFELHNLQP</sequence>
<comment type="caution">
    <text evidence="1">The sequence shown here is derived from an EMBL/GenBank/DDBJ whole genome shotgun (WGS) entry which is preliminary data.</text>
</comment>
<evidence type="ECO:0000313" key="2">
    <source>
        <dbReference type="Proteomes" id="UP001054889"/>
    </source>
</evidence>
<reference evidence="1" key="1">
    <citation type="journal article" date="2018" name="DNA Res.">
        <title>Multiple hybrid de novo genome assembly of finger millet, an orphan allotetraploid crop.</title>
        <authorList>
            <person name="Hatakeyama M."/>
            <person name="Aluri S."/>
            <person name="Balachadran M.T."/>
            <person name="Sivarajan S.R."/>
            <person name="Patrignani A."/>
            <person name="Gruter S."/>
            <person name="Poveda L."/>
            <person name="Shimizu-Inatsugi R."/>
            <person name="Baeten J."/>
            <person name="Francoijs K.J."/>
            <person name="Nataraja K.N."/>
            <person name="Reddy Y.A.N."/>
            <person name="Phadnis S."/>
            <person name="Ravikumar R.L."/>
            <person name="Schlapbach R."/>
            <person name="Sreeman S.M."/>
            <person name="Shimizu K.K."/>
        </authorList>
    </citation>
    <scope>NUCLEOTIDE SEQUENCE</scope>
</reference>
<evidence type="ECO:0000313" key="1">
    <source>
        <dbReference type="EMBL" id="GJN40513.1"/>
    </source>
</evidence>
<gene>
    <name evidence="1" type="primary">gb29736</name>
    <name evidence="1" type="ORF">PR202_gb29736</name>
</gene>
<accession>A0AAV5FXT8</accession>
<dbReference type="PANTHER" id="PTHR33110">
    <property type="entry name" value="F-BOX/KELCH-REPEAT PROTEIN-RELATED"/>
    <property type="match status" value="1"/>
</dbReference>
<keyword evidence="2" id="KW-1185">Reference proteome</keyword>
<dbReference type="PANTHER" id="PTHR33110:SF71">
    <property type="entry name" value="F-BOX_KELCH-REPEAT PROTEIN"/>
    <property type="match status" value="1"/>
</dbReference>